<reference evidence="3" key="1">
    <citation type="submission" date="2016-10" db="EMBL/GenBank/DDBJ databases">
        <authorList>
            <person name="Varghese N."/>
            <person name="Submissions S."/>
        </authorList>
    </citation>
    <scope>NUCLEOTIDE SEQUENCE [LARGE SCALE GENOMIC DNA]</scope>
    <source>
        <strain evidence="3">DSM 1565</strain>
    </source>
</reference>
<dbReference type="RefSeq" id="WP_092867519.1">
    <property type="nucleotide sequence ID" value="NZ_FPCH01000002.1"/>
</dbReference>
<keyword evidence="3" id="KW-1185">Reference proteome</keyword>
<dbReference type="InterPro" id="IPR050256">
    <property type="entry name" value="Glycosyltransferase_2"/>
</dbReference>
<feature type="transmembrane region" description="Helical" evidence="1">
    <location>
        <begin position="305"/>
        <end position="332"/>
    </location>
</feature>
<evidence type="ECO:0000313" key="2">
    <source>
        <dbReference type="EMBL" id="SFV33438.1"/>
    </source>
</evidence>
<keyword evidence="1" id="KW-0472">Membrane</keyword>
<accession>A0A1I7NFL1</accession>
<dbReference type="PANTHER" id="PTHR48090">
    <property type="entry name" value="UNDECAPRENYL-PHOSPHATE 4-DEOXY-4-FORMAMIDO-L-ARABINOSE TRANSFERASE-RELATED"/>
    <property type="match status" value="1"/>
</dbReference>
<gene>
    <name evidence="2" type="ORF">SAMN04488557_1988</name>
</gene>
<dbReference type="SUPFAM" id="SSF53448">
    <property type="entry name" value="Nucleotide-diphospho-sugar transferases"/>
    <property type="match status" value="1"/>
</dbReference>
<dbReference type="PANTHER" id="PTHR48090:SF6">
    <property type="entry name" value="SLR5056 PROTEIN"/>
    <property type="match status" value="1"/>
</dbReference>
<protein>
    <submittedName>
        <fullName evidence="2">Glycosyltransferase, catalytic subunit of cellulose synthase and poly-beta-1,6-N-acetylglucosamine synthase</fullName>
    </submittedName>
</protein>
<evidence type="ECO:0000256" key="1">
    <source>
        <dbReference type="SAM" id="Phobius"/>
    </source>
</evidence>
<proteinExistence type="predicted"/>
<name>A0A1I7NFL1_9HYPH</name>
<dbReference type="CDD" id="cd06438">
    <property type="entry name" value="EpsO_like"/>
    <property type="match status" value="1"/>
</dbReference>
<dbReference type="EMBL" id="FPCH01000002">
    <property type="protein sequence ID" value="SFV33438.1"/>
    <property type="molecule type" value="Genomic_DNA"/>
</dbReference>
<dbReference type="AlphaFoldDB" id="A0A1I7NFL1"/>
<dbReference type="Pfam" id="PF13641">
    <property type="entry name" value="Glyco_tranf_2_3"/>
    <property type="match status" value="1"/>
</dbReference>
<keyword evidence="1" id="KW-1133">Transmembrane helix</keyword>
<organism evidence="2 3">
    <name type="scientific">Hyphomicrobium facile</name>
    <dbReference type="NCBI Taxonomy" id="51670"/>
    <lineage>
        <taxon>Bacteria</taxon>
        <taxon>Pseudomonadati</taxon>
        <taxon>Pseudomonadota</taxon>
        <taxon>Alphaproteobacteria</taxon>
        <taxon>Hyphomicrobiales</taxon>
        <taxon>Hyphomicrobiaceae</taxon>
        <taxon>Hyphomicrobium</taxon>
    </lineage>
</organism>
<feature type="transmembrane region" description="Helical" evidence="1">
    <location>
        <begin position="12"/>
        <end position="40"/>
    </location>
</feature>
<feature type="transmembrane region" description="Helical" evidence="1">
    <location>
        <begin position="338"/>
        <end position="359"/>
    </location>
</feature>
<dbReference type="Gene3D" id="3.90.550.10">
    <property type="entry name" value="Spore Coat Polysaccharide Biosynthesis Protein SpsA, Chain A"/>
    <property type="match status" value="1"/>
</dbReference>
<keyword evidence="1" id="KW-0812">Transmembrane</keyword>
<keyword evidence="2" id="KW-0808">Transferase</keyword>
<dbReference type="Proteomes" id="UP000199423">
    <property type="component" value="Unassembled WGS sequence"/>
</dbReference>
<evidence type="ECO:0000313" key="3">
    <source>
        <dbReference type="Proteomes" id="UP000199423"/>
    </source>
</evidence>
<sequence length="403" mass="43269">MVFPEMSVAANALVSGALGAIALLVSIPVLVLLTEVLAAIPRRNAERKPNSISPSLAVLVPAHNEGTNILPTLTDILAEIGPRNRLLVVADNCSDDTAAVARSAGAEVIERQDDKNRGKGHALDYGIRHLGAAAPEVVIVVDADCRLEKGVVDILAERAVSTGRPIQALYLMHAPDDSSVNDQVSEFTWRLKNWVRPLGLANLGLPCQLVGTGMAFPWSALNSANLATGALTEDLKLGLDLALKGHLPLFCPSAVVTSHFAASSQGRNTQQQRWEQGHRELIFSTVPRVLWSAISRRDLRLMAMALDLAVPPIFLLALLVSAVFAITATAAASGQSAVPFYISCIAVAALTLSIVIAWFRYGRDALPPRSLLSIIPYVYSKLIQYVRILTGSRATTWVRTDRS</sequence>
<dbReference type="InterPro" id="IPR029044">
    <property type="entry name" value="Nucleotide-diphossugar_trans"/>
</dbReference>
<dbReference type="GO" id="GO:0016740">
    <property type="term" value="F:transferase activity"/>
    <property type="evidence" value="ECO:0007669"/>
    <property type="project" value="UniProtKB-KW"/>
</dbReference>
<dbReference type="OrthoDB" id="9797391at2"/>
<dbReference type="STRING" id="51670.SAMN04488557_1988"/>